<dbReference type="EMBL" id="KN817724">
    <property type="protein sequence ID" value="KJA13659.1"/>
    <property type="molecule type" value="Genomic_DNA"/>
</dbReference>
<evidence type="ECO:0000313" key="3">
    <source>
        <dbReference type="Proteomes" id="UP000054270"/>
    </source>
</evidence>
<feature type="compositionally biased region" description="Low complexity" evidence="1">
    <location>
        <begin position="83"/>
        <end position="106"/>
    </location>
</feature>
<name>A0A0D2N354_HYPSF</name>
<reference evidence="3" key="1">
    <citation type="submission" date="2014-04" db="EMBL/GenBank/DDBJ databases">
        <title>Evolutionary Origins and Diversification of the Mycorrhizal Mutualists.</title>
        <authorList>
            <consortium name="DOE Joint Genome Institute"/>
            <consortium name="Mycorrhizal Genomics Consortium"/>
            <person name="Kohler A."/>
            <person name="Kuo A."/>
            <person name="Nagy L.G."/>
            <person name="Floudas D."/>
            <person name="Copeland A."/>
            <person name="Barry K.W."/>
            <person name="Cichocki N."/>
            <person name="Veneault-Fourrey C."/>
            <person name="LaButti K."/>
            <person name="Lindquist E.A."/>
            <person name="Lipzen A."/>
            <person name="Lundell T."/>
            <person name="Morin E."/>
            <person name="Murat C."/>
            <person name="Riley R."/>
            <person name="Ohm R."/>
            <person name="Sun H."/>
            <person name="Tunlid A."/>
            <person name="Henrissat B."/>
            <person name="Grigoriev I.V."/>
            <person name="Hibbett D.S."/>
            <person name="Martin F."/>
        </authorList>
    </citation>
    <scope>NUCLEOTIDE SEQUENCE [LARGE SCALE GENOMIC DNA]</scope>
    <source>
        <strain evidence="3">FD-334 SS-4</strain>
    </source>
</reference>
<feature type="compositionally biased region" description="Pro residues" evidence="1">
    <location>
        <begin position="60"/>
        <end position="79"/>
    </location>
</feature>
<dbReference type="STRING" id="945553.A0A0D2N354"/>
<dbReference type="AlphaFoldDB" id="A0A0D2N354"/>
<feature type="compositionally biased region" description="Pro residues" evidence="1">
    <location>
        <begin position="43"/>
        <end position="52"/>
    </location>
</feature>
<gene>
    <name evidence="2" type="ORF">HYPSUDRAFT_209360</name>
</gene>
<feature type="region of interest" description="Disordered" evidence="1">
    <location>
        <begin position="43"/>
        <end position="124"/>
    </location>
</feature>
<evidence type="ECO:0000313" key="2">
    <source>
        <dbReference type="EMBL" id="KJA13659.1"/>
    </source>
</evidence>
<protein>
    <submittedName>
        <fullName evidence="2">Uncharacterized protein</fullName>
    </submittedName>
</protein>
<evidence type="ECO:0000256" key="1">
    <source>
        <dbReference type="SAM" id="MobiDB-lite"/>
    </source>
</evidence>
<sequence length="239" mass="24432">MTISVGCLKAVKNAAIGNPKTKADLAQDPFLLAAYVPPFPVSRPFPPRPPNHPASSTPSTTPPSLPRPHMLWPPSPSAPMLPSIPCSSQIPPAPSSSPLLPTASPTHAPPSCALSASSQPAPPTLSGPYSGALHGCPPRAARAAAAATCNGLCASKALDVYLPPIVGNAVPRHVCHCTAPWNAGAYPGSARCHCKLDTVPCEPTCSRCGWEKTAAVATPVVIATPVAAALMYQLWAVAT</sequence>
<dbReference type="Proteomes" id="UP000054270">
    <property type="component" value="Unassembled WGS sequence"/>
</dbReference>
<keyword evidence="3" id="KW-1185">Reference proteome</keyword>
<proteinExistence type="predicted"/>
<accession>A0A0D2N354</accession>
<organism evidence="2 3">
    <name type="scientific">Hypholoma sublateritium (strain FD-334 SS-4)</name>
    <dbReference type="NCBI Taxonomy" id="945553"/>
    <lineage>
        <taxon>Eukaryota</taxon>
        <taxon>Fungi</taxon>
        <taxon>Dikarya</taxon>
        <taxon>Basidiomycota</taxon>
        <taxon>Agaricomycotina</taxon>
        <taxon>Agaricomycetes</taxon>
        <taxon>Agaricomycetidae</taxon>
        <taxon>Agaricales</taxon>
        <taxon>Agaricineae</taxon>
        <taxon>Strophariaceae</taxon>
        <taxon>Hypholoma</taxon>
    </lineage>
</organism>